<feature type="region of interest" description="Disordered" evidence="10">
    <location>
        <begin position="1"/>
        <end position="61"/>
    </location>
</feature>
<evidence type="ECO:0000313" key="12">
    <source>
        <dbReference type="Proteomes" id="UP001449795"/>
    </source>
</evidence>
<gene>
    <name evidence="9" type="primary">hisE</name>
    <name evidence="11" type="ORF">AAC691_15945</name>
</gene>
<dbReference type="PANTHER" id="PTHR42945">
    <property type="entry name" value="HISTIDINE BIOSYNTHESIS BIFUNCTIONAL PROTEIN"/>
    <property type="match status" value="1"/>
</dbReference>
<dbReference type="InterPro" id="IPR008179">
    <property type="entry name" value="HisE"/>
</dbReference>
<evidence type="ECO:0000256" key="2">
    <source>
        <dbReference type="ARBA" id="ARBA00005204"/>
    </source>
</evidence>
<dbReference type="EMBL" id="CP152276">
    <property type="protein sequence ID" value="XAE41763.1"/>
    <property type="molecule type" value="Genomic_DNA"/>
</dbReference>
<dbReference type="Proteomes" id="UP001449795">
    <property type="component" value="Chromosome"/>
</dbReference>
<proteinExistence type="inferred from homology"/>
<dbReference type="HAMAP" id="MF_01020">
    <property type="entry name" value="HisE"/>
    <property type="match status" value="1"/>
</dbReference>
<keyword evidence="7 9" id="KW-0067">ATP-binding</keyword>
<evidence type="ECO:0000256" key="8">
    <source>
        <dbReference type="ARBA" id="ARBA00023102"/>
    </source>
</evidence>
<accession>A0ABZ3D1Z0</accession>
<evidence type="ECO:0000313" key="11">
    <source>
        <dbReference type="EMBL" id="XAE41763.1"/>
    </source>
</evidence>
<dbReference type="CDD" id="cd11534">
    <property type="entry name" value="NTP-PPase_HisIE_like"/>
    <property type="match status" value="1"/>
</dbReference>
<keyword evidence="5 9" id="KW-0547">Nucleotide-binding</keyword>
<evidence type="ECO:0000256" key="9">
    <source>
        <dbReference type="HAMAP-Rule" id="MF_01020"/>
    </source>
</evidence>
<name>A0ABZ3D1Z0_9PROT</name>
<dbReference type="NCBIfam" id="NF001611">
    <property type="entry name" value="PRK00400.1-3"/>
    <property type="match status" value="1"/>
</dbReference>
<evidence type="ECO:0000256" key="4">
    <source>
        <dbReference type="ARBA" id="ARBA00022605"/>
    </source>
</evidence>
<evidence type="ECO:0000256" key="5">
    <source>
        <dbReference type="ARBA" id="ARBA00022741"/>
    </source>
</evidence>
<feature type="compositionally biased region" description="Basic residues" evidence="10">
    <location>
        <begin position="1"/>
        <end position="14"/>
    </location>
</feature>
<dbReference type="Pfam" id="PF01503">
    <property type="entry name" value="PRA-PH"/>
    <property type="match status" value="1"/>
</dbReference>
<dbReference type="Gene3D" id="1.10.287.1080">
    <property type="entry name" value="MazG-like"/>
    <property type="match status" value="1"/>
</dbReference>
<reference evidence="11 12" key="1">
    <citation type="submission" date="2024-04" db="EMBL/GenBank/DDBJ databases">
        <title>Complete genome sequence of Nguyenibacter vanlangesis HBCM-1154, a strain capable of nitrogen fixation, IAA production, and phosphorus solubilization isolated from sugarcane soil.</title>
        <authorList>
            <person name="MY HANH P."/>
        </authorList>
    </citation>
    <scope>NUCLEOTIDE SEQUENCE [LARGE SCALE GENOMIC DNA]</scope>
    <source>
        <strain evidence="11 12">HBCM 1154</strain>
    </source>
</reference>
<sequence>MPKTPKTLRPKTRGPKSPTPKSLDKTDGAKAAGKKASAKKSATTPGKSTKHTIVPTPLPAAPQATSDVLDRLFAVVTARRGTDPSLSHSARLLARGRRKIAQKFGEEAVECLIEAVAGNRDELVGESADVLYHLIVMWVDAAVQPEEIWAELQRREGVSGIAEKAARPHDPLAG</sequence>
<dbReference type="NCBIfam" id="NF001613">
    <property type="entry name" value="PRK00400.1-5"/>
    <property type="match status" value="1"/>
</dbReference>
<keyword evidence="12" id="KW-1185">Reference proteome</keyword>
<keyword evidence="6 9" id="KW-0378">Hydrolase</keyword>
<comment type="subcellular location">
    <subcellularLocation>
        <location evidence="9">Cytoplasm</location>
    </subcellularLocation>
</comment>
<dbReference type="EC" id="3.6.1.31" evidence="9"/>
<comment type="similarity">
    <text evidence="3 9">Belongs to the PRA-PH family.</text>
</comment>
<evidence type="ECO:0000256" key="6">
    <source>
        <dbReference type="ARBA" id="ARBA00022801"/>
    </source>
</evidence>
<keyword evidence="9" id="KW-0963">Cytoplasm</keyword>
<keyword evidence="4 9" id="KW-0028">Amino-acid biosynthesis</keyword>
<evidence type="ECO:0000256" key="3">
    <source>
        <dbReference type="ARBA" id="ARBA00009392"/>
    </source>
</evidence>
<dbReference type="InterPro" id="IPR021130">
    <property type="entry name" value="PRib-ATP_PPHydrolase-like"/>
</dbReference>
<dbReference type="RefSeq" id="WP_246285383.1">
    <property type="nucleotide sequence ID" value="NZ_CP152276.1"/>
</dbReference>
<evidence type="ECO:0000256" key="1">
    <source>
        <dbReference type="ARBA" id="ARBA00001460"/>
    </source>
</evidence>
<evidence type="ECO:0000256" key="10">
    <source>
        <dbReference type="SAM" id="MobiDB-lite"/>
    </source>
</evidence>
<evidence type="ECO:0000256" key="7">
    <source>
        <dbReference type="ARBA" id="ARBA00022840"/>
    </source>
</evidence>
<dbReference type="NCBIfam" id="TIGR03188">
    <property type="entry name" value="histidine_hisI"/>
    <property type="match status" value="1"/>
</dbReference>
<dbReference type="SUPFAM" id="SSF101386">
    <property type="entry name" value="all-alpha NTP pyrophosphatases"/>
    <property type="match status" value="1"/>
</dbReference>
<keyword evidence="8 9" id="KW-0368">Histidine biosynthesis</keyword>
<protein>
    <recommendedName>
        <fullName evidence="9">Phosphoribosyl-ATP pyrophosphatase</fullName>
        <shortName evidence="9">PRA-PH</shortName>
        <ecNumber evidence="9">3.6.1.31</ecNumber>
    </recommendedName>
</protein>
<comment type="pathway">
    <text evidence="2 9">Amino-acid biosynthesis; L-histidine biosynthesis; L-histidine from 5-phospho-alpha-D-ribose 1-diphosphate: step 2/9.</text>
</comment>
<comment type="catalytic activity">
    <reaction evidence="1 9">
        <text>1-(5-phospho-beta-D-ribosyl)-ATP + H2O = 1-(5-phospho-beta-D-ribosyl)-5'-AMP + diphosphate + H(+)</text>
        <dbReference type="Rhea" id="RHEA:22828"/>
        <dbReference type="ChEBI" id="CHEBI:15377"/>
        <dbReference type="ChEBI" id="CHEBI:15378"/>
        <dbReference type="ChEBI" id="CHEBI:33019"/>
        <dbReference type="ChEBI" id="CHEBI:59457"/>
        <dbReference type="ChEBI" id="CHEBI:73183"/>
        <dbReference type="EC" id="3.6.1.31"/>
    </reaction>
</comment>
<organism evidence="11 12">
    <name type="scientific">Nguyenibacter vanlangensis</name>
    <dbReference type="NCBI Taxonomy" id="1216886"/>
    <lineage>
        <taxon>Bacteria</taxon>
        <taxon>Pseudomonadati</taxon>
        <taxon>Pseudomonadota</taxon>
        <taxon>Alphaproteobacteria</taxon>
        <taxon>Acetobacterales</taxon>
        <taxon>Acetobacteraceae</taxon>
        <taxon>Nguyenibacter</taxon>
    </lineage>
</organism>
<dbReference type="GO" id="GO:0004636">
    <property type="term" value="F:phosphoribosyl-ATP diphosphatase activity"/>
    <property type="evidence" value="ECO:0007669"/>
    <property type="project" value="UniProtKB-EC"/>
</dbReference>
<dbReference type="PANTHER" id="PTHR42945:SF1">
    <property type="entry name" value="HISTIDINE BIOSYNTHESIS BIFUNCTIONAL PROTEIN HIS7"/>
    <property type="match status" value="1"/>
</dbReference>